<accession>A0AAV2JR40</accession>
<dbReference type="PRINTS" id="PR00967">
    <property type="entry name" value="ONCOGENEAML1"/>
</dbReference>
<evidence type="ECO:0000256" key="3">
    <source>
        <dbReference type="ARBA" id="ARBA00023163"/>
    </source>
</evidence>
<evidence type="ECO:0000256" key="5">
    <source>
        <dbReference type="SAM" id="MobiDB-lite"/>
    </source>
</evidence>
<reference evidence="7 8" key="1">
    <citation type="submission" date="2024-04" db="EMBL/GenBank/DDBJ databases">
        <authorList>
            <person name="Waldvogel A.-M."/>
            <person name="Schoenle A."/>
        </authorList>
    </citation>
    <scope>NUCLEOTIDE SEQUENCE [LARGE SCALE GENOMIC DNA]</scope>
</reference>
<evidence type="ECO:0000259" key="6">
    <source>
        <dbReference type="PROSITE" id="PS51062"/>
    </source>
</evidence>
<dbReference type="PANTHER" id="PTHR11950">
    <property type="entry name" value="RUNT RELATED"/>
    <property type="match status" value="1"/>
</dbReference>
<dbReference type="Proteomes" id="UP001497482">
    <property type="component" value="Chromosome 13"/>
</dbReference>
<dbReference type="GO" id="GO:0005634">
    <property type="term" value="C:nucleus"/>
    <property type="evidence" value="ECO:0007669"/>
    <property type="project" value="UniProtKB-SubCell"/>
</dbReference>
<dbReference type="GO" id="GO:0005524">
    <property type="term" value="F:ATP binding"/>
    <property type="evidence" value="ECO:0007669"/>
    <property type="project" value="InterPro"/>
</dbReference>
<comment type="subcellular location">
    <subcellularLocation>
        <location evidence="1">Nucleus</location>
    </subcellularLocation>
</comment>
<organism evidence="7 8">
    <name type="scientific">Knipowitschia caucasica</name>
    <name type="common">Caucasian dwarf goby</name>
    <name type="synonym">Pomatoschistus caucasicus</name>
    <dbReference type="NCBI Taxonomy" id="637954"/>
    <lineage>
        <taxon>Eukaryota</taxon>
        <taxon>Metazoa</taxon>
        <taxon>Chordata</taxon>
        <taxon>Craniata</taxon>
        <taxon>Vertebrata</taxon>
        <taxon>Euteleostomi</taxon>
        <taxon>Actinopterygii</taxon>
        <taxon>Neopterygii</taxon>
        <taxon>Teleostei</taxon>
        <taxon>Neoteleostei</taxon>
        <taxon>Acanthomorphata</taxon>
        <taxon>Gobiaria</taxon>
        <taxon>Gobiiformes</taxon>
        <taxon>Gobioidei</taxon>
        <taxon>Gobiidae</taxon>
        <taxon>Gobiinae</taxon>
        <taxon>Knipowitschia</taxon>
    </lineage>
</organism>
<dbReference type="SUPFAM" id="SSF49417">
    <property type="entry name" value="p53-like transcription factors"/>
    <property type="match status" value="1"/>
</dbReference>
<protein>
    <recommendedName>
        <fullName evidence="6">Runt domain-containing protein</fullName>
    </recommendedName>
</protein>
<dbReference type="EMBL" id="OZ035835">
    <property type="protein sequence ID" value="CAL1577794.1"/>
    <property type="molecule type" value="Genomic_DNA"/>
</dbReference>
<dbReference type="GO" id="GO:0000978">
    <property type="term" value="F:RNA polymerase II cis-regulatory region sequence-specific DNA binding"/>
    <property type="evidence" value="ECO:0007669"/>
    <property type="project" value="TreeGrafter"/>
</dbReference>
<dbReference type="Pfam" id="PF00853">
    <property type="entry name" value="Runt"/>
    <property type="match status" value="1"/>
</dbReference>
<dbReference type="PANTHER" id="PTHR11950:SF43">
    <property type="entry name" value="RUNT-RELATED TRANSCRIPTION FACTOR 3"/>
    <property type="match status" value="1"/>
</dbReference>
<evidence type="ECO:0000313" key="8">
    <source>
        <dbReference type="Proteomes" id="UP001497482"/>
    </source>
</evidence>
<gene>
    <name evidence="7" type="ORF">KC01_LOCUS9087</name>
</gene>
<dbReference type="AlphaFoldDB" id="A0AAV2JR40"/>
<feature type="domain" description="Runt" evidence="6">
    <location>
        <begin position="71"/>
        <end position="200"/>
    </location>
</feature>
<dbReference type="GO" id="GO:0030182">
    <property type="term" value="P:neuron differentiation"/>
    <property type="evidence" value="ECO:0007669"/>
    <property type="project" value="TreeGrafter"/>
</dbReference>
<keyword evidence="4" id="KW-0539">Nucleus</keyword>
<keyword evidence="8" id="KW-1185">Reference proteome</keyword>
<keyword evidence="3" id="KW-0804">Transcription</keyword>
<dbReference type="InterPro" id="IPR000040">
    <property type="entry name" value="AML1_Runt"/>
</dbReference>
<dbReference type="InterPro" id="IPR008967">
    <property type="entry name" value="p53-like_TF_DNA-bd_sf"/>
</dbReference>
<evidence type="ECO:0000313" key="7">
    <source>
        <dbReference type="EMBL" id="CAL1577794.1"/>
    </source>
</evidence>
<feature type="region of interest" description="Disordered" evidence="5">
    <location>
        <begin position="265"/>
        <end position="289"/>
    </location>
</feature>
<name>A0AAV2JR40_KNICA</name>
<dbReference type="GO" id="GO:0045595">
    <property type="term" value="P:regulation of cell differentiation"/>
    <property type="evidence" value="ECO:0007669"/>
    <property type="project" value="TreeGrafter"/>
</dbReference>
<sequence>MRAGRSPLKSALCWLYARTDLSGAATEFSWTEASSARPNKVGVGPHTIHEAVLKHLSPAPAPPGVRDQGKPQYLRPMAPSRGLVHTDSPNIMCSGLPQHWRCNKSLPRTFTVVALGSDVPDGVTVTLMAGNDENYSGELRNATTTMKHGSAHFTDLRFLGRSGRGKSFMLSINILTTPPQIATIQRAIKVTVDGPRLPRRQRQREVRSAVIRVPHSRSSTSSAECKAYSSTIWTSEPSFLGHMTSLSSSLSQHLPHAYTPSSAAYGPYLPSPQPPPLSQGGPLYYGANQHGPGEERSMFNTLTNYMEGACLSIRGEEPVWRPY</sequence>
<dbReference type="GO" id="GO:0000981">
    <property type="term" value="F:DNA-binding transcription factor activity, RNA polymerase II-specific"/>
    <property type="evidence" value="ECO:0007669"/>
    <property type="project" value="TreeGrafter"/>
</dbReference>
<evidence type="ECO:0000256" key="4">
    <source>
        <dbReference type="ARBA" id="ARBA00023242"/>
    </source>
</evidence>
<keyword evidence="2" id="KW-0805">Transcription regulation</keyword>
<evidence type="ECO:0000256" key="2">
    <source>
        <dbReference type="ARBA" id="ARBA00023015"/>
    </source>
</evidence>
<dbReference type="InterPro" id="IPR013524">
    <property type="entry name" value="Runt_dom"/>
</dbReference>
<dbReference type="Gene3D" id="2.60.40.720">
    <property type="match status" value="1"/>
</dbReference>
<evidence type="ECO:0000256" key="1">
    <source>
        <dbReference type="ARBA" id="ARBA00004123"/>
    </source>
</evidence>
<dbReference type="InterPro" id="IPR012346">
    <property type="entry name" value="p53/RUNT-type_TF_DNA-bd_sf"/>
</dbReference>
<proteinExistence type="predicted"/>
<dbReference type="GO" id="GO:0001503">
    <property type="term" value="P:ossification"/>
    <property type="evidence" value="ECO:0007669"/>
    <property type="project" value="TreeGrafter"/>
</dbReference>
<dbReference type="GO" id="GO:0030097">
    <property type="term" value="P:hemopoiesis"/>
    <property type="evidence" value="ECO:0007669"/>
    <property type="project" value="TreeGrafter"/>
</dbReference>
<dbReference type="PROSITE" id="PS51062">
    <property type="entry name" value="RUNT"/>
    <property type="match status" value="1"/>
</dbReference>
<dbReference type="GO" id="GO:0002062">
    <property type="term" value="P:chondrocyte differentiation"/>
    <property type="evidence" value="ECO:0007669"/>
    <property type="project" value="TreeGrafter"/>
</dbReference>